<dbReference type="Pfam" id="PF00076">
    <property type="entry name" value="RRM_1"/>
    <property type="match status" value="1"/>
</dbReference>
<protein>
    <recommendedName>
        <fullName evidence="2">RRM domain-containing protein</fullName>
    </recommendedName>
</protein>
<organism evidence="3 4">
    <name type="scientific">Deinandra increscens subsp. villosa</name>
    <dbReference type="NCBI Taxonomy" id="3103831"/>
    <lineage>
        <taxon>Eukaryota</taxon>
        <taxon>Viridiplantae</taxon>
        <taxon>Streptophyta</taxon>
        <taxon>Embryophyta</taxon>
        <taxon>Tracheophyta</taxon>
        <taxon>Spermatophyta</taxon>
        <taxon>Magnoliopsida</taxon>
        <taxon>eudicotyledons</taxon>
        <taxon>Gunneridae</taxon>
        <taxon>Pentapetalae</taxon>
        <taxon>asterids</taxon>
        <taxon>campanulids</taxon>
        <taxon>Asterales</taxon>
        <taxon>Asteraceae</taxon>
        <taxon>Asteroideae</taxon>
        <taxon>Heliantheae alliance</taxon>
        <taxon>Madieae</taxon>
        <taxon>Madiinae</taxon>
        <taxon>Deinandra</taxon>
    </lineage>
</organism>
<dbReference type="SUPFAM" id="SSF54928">
    <property type="entry name" value="RNA-binding domain, RBD"/>
    <property type="match status" value="1"/>
</dbReference>
<sequence length="143" mass="16360">MRREKESSPDSEGWKRVGRRSINNRLSYSFFISGFPDGVSVDDLKMATKHLGTIDDVFMGTKRRFNKERFSFIRFKNLIDSAKVERRLNEIKLGGQPLKANLSKISRKKPWVLEKDVGPRAVKGATSCHLPPVIKSLIVEKQN</sequence>
<dbReference type="InterPro" id="IPR000504">
    <property type="entry name" value="RRM_dom"/>
</dbReference>
<dbReference type="EMBL" id="JBCNJP010000024">
    <property type="protein sequence ID" value="KAK9056864.1"/>
    <property type="molecule type" value="Genomic_DNA"/>
</dbReference>
<dbReference type="AlphaFoldDB" id="A0AAP0GQN0"/>
<evidence type="ECO:0000259" key="2">
    <source>
        <dbReference type="PROSITE" id="PS50102"/>
    </source>
</evidence>
<gene>
    <name evidence="3" type="ORF">SSX86_024228</name>
</gene>
<comment type="caution">
    <text evidence="3">The sequence shown here is derived from an EMBL/GenBank/DDBJ whole genome shotgun (WGS) entry which is preliminary data.</text>
</comment>
<dbReference type="InterPro" id="IPR035979">
    <property type="entry name" value="RBD_domain_sf"/>
</dbReference>
<dbReference type="SMART" id="SM00360">
    <property type="entry name" value="RRM"/>
    <property type="match status" value="1"/>
</dbReference>
<feature type="domain" description="RRM" evidence="2">
    <location>
        <begin position="28"/>
        <end position="105"/>
    </location>
</feature>
<reference evidence="3 4" key="1">
    <citation type="submission" date="2024-04" db="EMBL/GenBank/DDBJ databases">
        <title>The reference genome of an endangered Asteraceae, Deinandra increscens subsp. villosa, native to the Central Coast of California.</title>
        <authorList>
            <person name="Guilliams M."/>
            <person name="Hasenstab-Lehman K."/>
            <person name="Meyer R."/>
            <person name="Mcevoy S."/>
        </authorList>
    </citation>
    <scope>NUCLEOTIDE SEQUENCE [LARGE SCALE GENOMIC DNA]</scope>
    <source>
        <tissue evidence="3">Leaf</tissue>
    </source>
</reference>
<dbReference type="Proteomes" id="UP001408789">
    <property type="component" value="Unassembled WGS sequence"/>
</dbReference>
<name>A0AAP0GQN0_9ASTR</name>
<proteinExistence type="predicted"/>
<dbReference type="GO" id="GO:0003723">
    <property type="term" value="F:RNA binding"/>
    <property type="evidence" value="ECO:0007669"/>
    <property type="project" value="UniProtKB-UniRule"/>
</dbReference>
<dbReference type="CDD" id="cd00590">
    <property type="entry name" value="RRM_SF"/>
    <property type="match status" value="1"/>
</dbReference>
<evidence type="ECO:0000313" key="4">
    <source>
        <dbReference type="Proteomes" id="UP001408789"/>
    </source>
</evidence>
<dbReference type="PROSITE" id="PS50102">
    <property type="entry name" value="RRM"/>
    <property type="match status" value="1"/>
</dbReference>
<evidence type="ECO:0000256" key="1">
    <source>
        <dbReference type="PROSITE-ProRule" id="PRU00176"/>
    </source>
</evidence>
<evidence type="ECO:0000313" key="3">
    <source>
        <dbReference type="EMBL" id="KAK9056864.1"/>
    </source>
</evidence>
<accession>A0AAP0GQN0</accession>
<keyword evidence="1" id="KW-0694">RNA-binding</keyword>
<dbReference type="Gene3D" id="3.30.70.330">
    <property type="match status" value="1"/>
</dbReference>
<keyword evidence="4" id="KW-1185">Reference proteome</keyword>
<dbReference type="InterPro" id="IPR012677">
    <property type="entry name" value="Nucleotide-bd_a/b_plait_sf"/>
</dbReference>